<dbReference type="PROSITE" id="PS01081">
    <property type="entry name" value="HTH_TETR_1"/>
    <property type="match status" value="1"/>
</dbReference>
<evidence type="ECO:0000256" key="1">
    <source>
        <dbReference type="ARBA" id="ARBA00023125"/>
    </source>
</evidence>
<organism evidence="4 5">
    <name type="scientific">Candidatus Manganitrophus noduliformans</name>
    <dbReference type="NCBI Taxonomy" id="2606439"/>
    <lineage>
        <taxon>Bacteria</taxon>
        <taxon>Pseudomonadati</taxon>
        <taxon>Nitrospirota</taxon>
        <taxon>Nitrospiria</taxon>
        <taxon>Candidatus Troglogloeales</taxon>
        <taxon>Candidatus Manganitrophaceae</taxon>
        <taxon>Candidatus Manganitrophus</taxon>
    </lineage>
</organism>
<evidence type="ECO:0000313" key="4">
    <source>
        <dbReference type="EMBL" id="NKE73706.1"/>
    </source>
</evidence>
<comment type="caution">
    <text evidence="4">The sequence shown here is derived from an EMBL/GenBank/DDBJ whole genome shotgun (WGS) entry which is preliminary data.</text>
</comment>
<dbReference type="InterPro" id="IPR036271">
    <property type="entry name" value="Tet_transcr_reg_TetR-rel_C_sf"/>
</dbReference>
<gene>
    <name evidence="4" type="ORF">MNODULE_23405</name>
</gene>
<dbReference type="SUPFAM" id="SSF46689">
    <property type="entry name" value="Homeodomain-like"/>
    <property type="match status" value="1"/>
</dbReference>
<keyword evidence="5" id="KW-1185">Reference proteome</keyword>
<dbReference type="Proteomes" id="UP000534783">
    <property type="component" value="Unassembled WGS sequence"/>
</dbReference>
<evidence type="ECO:0000256" key="2">
    <source>
        <dbReference type="PROSITE-ProRule" id="PRU00335"/>
    </source>
</evidence>
<protein>
    <submittedName>
        <fullName evidence="4">TetR/AcrR family transcriptional regulator</fullName>
    </submittedName>
</protein>
<keyword evidence="1 2" id="KW-0238">DNA-binding</keyword>
<sequence>MPAKPQTSRSDKAERRRKELLEVSLRLFSENGYDATSIRDIAREAGITEGLIYHYFQGKKDLLKAIVQGSVCDGVVFEQIDQVESLPIEEAVLKIGAHLLENLRNRKEIFTLMLAEARLFEKDKDYFIPKLIYENNMLRFGAFLKKRMERGEIREMEPVLLARQFSGSLVAFFLFQEILLGKTVTDVPPEHFLKCLIDVFLRGIKKCEN</sequence>
<dbReference type="EMBL" id="VTOW01000010">
    <property type="protein sequence ID" value="NKE73706.1"/>
    <property type="molecule type" value="Genomic_DNA"/>
</dbReference>
<dbReference type="InterPro" id="IPR001647">
    <property type="entry name" value="HTH_TetR"/>
</dbReference>
<proteinExistence type="predicted"/>
<dbReference type="InterPro" id="IPR009057">
    <property type="entry name" value="Homeodomain-like_sf"/>
</dbReference>
<evidence type="ECO:0000259" key="3">
    <source>
        <dbReference type="PROSITE" id="PS50977"/>
    </source>
</evidence>
<dbReference type="InterPro" id="IPR050109">
    <property type="entry name" value="HTH-type_TetR-like_transc_reg"/>
</dbReference>
<dbReference type="GO" id="GO:0000976">
    <property type="term" value="F:transcription cis-regulatory region binding"/>
    <property type="evidence" value="ECO:0007669"/>
    <property type="project" value="TreeGrafter"/>
</dbReference>
<reference evidence="4 5" key="1">
    <citation type="journal article" date="2020" name="Nature">
        <title>Bacterial chemolithoautotrophy via manganese oxidation.</title>
        <authorList>
            <person name="Yu H."/>
            <person name="Leadbetter J.R."/>
        </authorList>
    </citation>
    <scope>NUCLEOTIDE SEQUENCE [LARGE SCALE GENOMIC DNA]</scope>
    <source>
        <strain evidence="4 5">Mn-1</strain>
    </source>
</reference>
<dbReference type="Pfam" id="PF00440">
    <property type="entry name" value="TetR_N"/>
    <property type="match status" value="1"/>
</dbReference>
<dbReference type="GO" id="GO:0003700">
    <property type="term" value="F:DNA-binding transcription factor activity"/>
    <property type="evidence" value="ECO:0007669"/>
    <property type="project" value="TreeGrafter"/>
</dbReference>
<dbReference type="PROSITE" id="PS50977">
    <property type="entry name" value="HTH_TETR_2"/>
    <property type="match status" value="1"/>
</dbReference>
<name>A0A7X6IDA3_9BACT</name>
<dbReference type="RefSeq" id="WP_168063669.1">
    <property type="nucleotide sequence ID" value="NZ_VTOW01000010.1"/>
</dbReference>
<accession>A0A7X6IDA3</accession>
<dbReference type="PRINTS" id="PR00455">
    <property type="entry name" value="HTHTETR"/>
</dbReference>
<dbReference type="SUPFAM" id="SSF48498">
    <property type="entry name" value="Tetracyclin repressor-like, C-terminal domain"/>
    <property type="match status" value="1"/>
</dbReference>
<dbReference type="PANTHER" id="PTHR30055">
    <property type="entry name" value="HTH-TYPE TRANSCRIPTIONAL REGULATOR RUTR"/>
    <property type="match status" value="1"/>
</dbReference>
<dbReference type="Gene3D" id="1.10.357.10">
    <property type="entry name" value="Tetracycline Repressor, domain 2"/>
    <property type="match status" value="1"/>
</dbReference>
<feature type="DNA-binding region" description="H-T-H motif" evidence="2">
    <location>
        <begin position="37"/>
        <end position="56"/>
    </location>
</feature>
<dbReference type="PANTHER" id="PTHR30055:SF226">
    <property type="entry name" value="HTH-TYPE TRANSCRIPTIONAL REGULATOR PKSA"/>
    <property type="match status" value="1"/>
</dbReference>
<feature type="domain" description="HTH tetR-type" evidence="3">
    <location>
        <begin position="14"/>
        <end position="74"/>
    </location>
</feature>
<evidence type="ECO:0000313" key="5">
    <source>
        <dbReference type="Proteomes" id="UP000534783"/>
    </source>
</evidence>
<dbReference type="InterPro" id="IPR023772">
    <property type="entry name" value="DNA-bd_HTH_TetR-type_CS"/>
</dbReference>
<dbReference type="AlphaFoldDB" id="A0A7X6IDA3"/>